<evidence type="ECO:0000313" key="2">
    <source>
        <dbReference type="Proteomes" id="UP001243330"/>
    </source>
</evidence>
<dbReference type="EMBL" id="JAQOWY010000149">
    <property type="protein sequence ID" value="KAK1849212.1"/>
    <property type="molecule type" value="Genomic_DNA"/>
</dbReference>
<proteinExistence type="predicted"/>
<dbReference type="AlphaFoldDB" id="A0AAD9EIZ9"/>
<comment type="caution">
    <text evidence="1">The sequence shown here is derived from an EMBL/GenBank/DDBJ whole genome shotgun (WGS) entry which is preliminary data.</text>
</comment>
<accession>A0AAD9EIZ9</accession>
<protein>
    <submittedName>
        <fullName evidence="1">Uncharacterized protein</fullName>
    </submittedName>
</protein>
<evidence type="ECO:0000313" key="1">
    <source>
        <dbReference type="EMBL" id="KAK1849212.1"/>
    </source>
</evidence>
<organism evidence="1 2">
    <name type="scientific">Colletotrichum chrysophilum</name>
    <dbReference type="NCBI Taxonomy" id="1836956"/>
    <lineage>
        <taxon>Eukaryota</taxon>
        <taxon>Fungi</taxon>
        <taxon>Dikarya</taxon>
        <taxon>Ascomycota</taxon>
        <taxon>Pezizomycotina</taxon>
        <taxon>Sordariomycetes</taxon>
        <taxon>Hypocreomycetidae</taxon>
        <taxon>Glomerellales</taxon>
        <taxon>Glomerellaceae</taxon>
        <taxon>Colletotrichum</taxon>
        <taxon>Colletotrichum gloeosporioides species complex</taxon>
    </lineage>
</organism>
<gene>
    <name evidence="1" type="ORF">CCHR01_08125</name>
</gene>
<sequence>MGAVYLDERHRFACDVLPIIVDAFHHPSLSSAMYWFIIAIVVITAHDVAGTSSRADVDDADDAGGRPNVSRLEHASRALAGWACR</sequence>
<dbReference type="Proteomes" id="UP001243330">
    <property type="component" value="Unassembled WGS sequence"/>
</dbReference>
<reference evidence="1" key="1">
    <citation type="submission" date="2023-01" db="EMBL/GenBank/DDBJ databases">
        <title>Colletotrichum chrysophilum M932 genome sequence.</title>
        <authorList>
            <person name="Baroncelli R."/>
        </authorList>
    </citation>
    <scope>NUCLEOTIDE SEQUENCE</scope>
    <source>
        <strain evidence="1">M932</strain>
    </source>
</reference>
<name>A0AAD9EIZ9_9PEZI</name>
<keyword evidence="2" id="KW-1185">Reference proteome</keyword>